<dbReference type="Gene3D" id="3.90.850.10">
    <property type="entry name" value="Fumarylacetoacetase-like, C-terminal domain"/>
    <property type="match status" value="1"/>
</dbReference>
<dbReference type="Proteomes" id="UP000568664">
    <property type="component" value="Unassembled WGS sequence"/>
</dbReference>
<dbReference type="Pfam" id="PF01557">
    <property type="entry name" value="FAA_hydrolase"/>
    <property type="match status" value="1"/>
</dbReference>
<dbReference type="EMBL" id="JABBXH010000009">
    <property type="protein sequence ID" value="NMP33475.1"/>
    <property type="molecule type" value="Genomic_DNA"/>
</dbReference>
<dbReference type="AlphaFoldDB" id="A0A7Y0LHQ7"/>
<organism evidence="3 4">
    <name type="scientific">Thalassotalea algicola</name>
    <dbReference type="NCBI Taxonomy" id="2716224"/>
    <lineage>
        <taxon>Bacteria</taxon>
        <taxon>Pseudomonadati</taxon>
        <taxon>Pseudomonadota</taxon>
        <taxon>Gammaproteobacteria</taxon>
        <taxon>Alteromonadales</taxon>
        <taxon>Colwelliaceae</taxon>
        <taxon>Thalassotalea</taxon>
    </lineage>
</organism>
<sequence>MYQHIDINGHAIELPVGKVVCVGQNYHDHIKEMNSIVNGEAVLFMKPNTAICSLLSPVVIPSGQGECHNEAEIAVLINKPLKAASPQQAIAAIWGVGIGLDLTLRDVQRAMKELGRPWEVAKSFDLSAPVSPFIPLNKVSDLSKIEFSLTVNDVLRQQGQSALMIRSIAELVSIISKHFTLLPGDIVFTGTPKGVAPLFAGDKLSLTLENHQFEGVVSND</sequence>
<dbReference type="PANTHER" id="PTHR11820:SF7">
    <property type="entry name" value="ACYLPYRUVASE FAHD1, MITOCHONDRIAL"/>
    <property type="match status" value="1"/>
</dbReference>
<comment type="caution">
    <text evidence="3">The sequence shown here is derived from an EMBL/GenBank/DDBJ whole genome shotgun (WGS) entry which is preliminary data.</text>
</comment>
<keyword evidence="4" id="KW-1185">Reference proteome</keyword>
<protein>
    <submittedName>
        <fullName evidence="3">Fumarylacetoacetate hydrolase family protein</fullName>
    </submittedName>
</protein>
<keyword evidence="1" id="KW-0479">Metal-binding</keyword>
<evidence type="ECO:0000313" key="3">
    <source>
        <dbReference type="EMBL" id="NMP33475.1"/>
    </source>
</evidence>
<dbReference type="GO" id="GO:0018773">
    <property type="term" value="F:acetylpyruvate hydrolase activity"/>
    <property type="evidence" value="ECO:0007669"/>
    <property type="project" value="TreeGrafter"/>
</dbReference>
<evidence type="ECO:0000259" key="2">
    <source>
        <dbReference type="Pfam" id="PF01557"/>
    </source>
</evidence>
<name>A0A7Y0LHQ7_9GAMM</name>
<gene>
    <name evidence="3" type="ORF">HII17_18160</name>
</gene>
<feature type="domain" description="Fumarylacetoacetase-like C-terminal" evidence="2">
    <location>
        <begin position="18"/>
        <end position="209"/>
    </location>
</feature>
<dbReference type="InterPro" id="IPR011234">
    <property type="entry name" value="Fumarylacetoacetase-like_C"/>
</dbReference>
<keyword evidence="3" id="KW-0378">Hydrolase</keyword>
<dbReference type="RefSeq" id="WP_169076793.1">
    <property type="nucleotide sequence ID" value="NZ_JABBXH010000009.1"/>
</dbReference>
<evidence type="ECO:0000256" key="1">
    <source>
        <dbReference type="ARBA" id="ARBA00022723"/>
    </source>
</evidence>
<accession>A0A7Y0LHQ7</accession>
<evidence type="ECO:0000313" key="4">
    <source>
        <dbReference type="Proteomes" id="UP000568664"/>
    </source>
</evidence>
<dbReference type="GO" id="GO:0046872">
    <property type="term" value="F:metal ion binding"/>
    <property type="evidence" value="ECO:0007669"/>
    <property type="project" value="UniProtKB-KW"/>
</dbReference>
<dbReference type="InterPro" id="IPR036663">
    <property type="entry name" value="Fumarylacetoacetase_C_sf"/>
</dbReference>
<dbReference type="PANTHER" id="PTHR11820">
    <property type="entry name" value="ACYLPYRUVASE"/>
    <property type="match status" value="1"/>
</dbReference>
<dbReference type="NCBIfam" id="NF007967">
    <property type="entry name" value="PRK10691.1"/>
    <property type="match status" value="1"/>
</dbReference>
<dbReference type="SUPFAM" id="SSF56529">
    <property type="entry name" value="FAH"/>
    <property type="match status" value="1"/>
</dbReference>
<proteinExistence type="predicted"/>
<reference evidence="3 4" key="1">
    <citation type="submission" date="2020-04" db="EMBL/GenBank/DDBJ databases">
        <title>Thalassotalea sp. M1531, isolated from the surface of marine red alga.</title>
        <authorList>
            <person name="Pang L."/>
            <person name="Lu D.-C."/>
        </authorList>
    </citation>
    <scope>NUCLEOTIDE SEQUENCE [LARGE SCALE GENOMIC DNA]</scope>
    <source>
        <strain evidence="3 4">M1531</strain>
    </source>
</reference>